<feature type="region of interest" description="Disordered" evidence="10">
    <location>
        <begin position="362"/>
        <end position="400"/>
    </location>
</feature>
<keyword evidence="3 9" id="KW-0698">rRNA processing</keyword>
<dbReference type="FunFam" id="1.10.10.2150:FF:000001">
    <property type="entry name" value="Ribosomal RNA-processing protein 8"/>
    <property type="match status" value="1"/>
</dbReference>
<feature type="compositionally biased region" description="Polar residues" evidence="10">
    <location>
        <begin position="9"/>
        <end position="20"/>
    </location>
</feature>
<evidence type="ECO:0000256" key="5">
    <source>
        <dbReference type="ARBA" id="ARBA00022679"/>
    </source>
</evidence>
<proteinExistence type="inferred from homology"/>
<reference evidence="11" key="1">
    <citation type="submission" date="2021-03" db="EMBL/GenBank/DDBJ databases">
        <title>Comparative genomics and phylogenomic investigation of the class Geoglossomycetes provide insights into ecological specialization and systematics.</title>
        <authorList>
            <person name="Melie T."/>
            <person name="Pirro S."/>
            <person name="Miller A.N."/>
            <person name="Quandt A."/>
        </authorList>
    </citation>
    <scope>NUCLEOTIDE SEQUENCE</scope>
    <source>
        <strain evidence="11">GBOQ0MN5Z8</strain>
    </source>
</reference>
<organism evidence="11 12">
    <name type="scientific">Glutinoglossum americanum</name>
    <dbReference type="NCBI Taxonomy" id="1670608"/>
    <lineage>
        <taxon>Eukaryota</taxon>
        <taxon>Fungi</taxon>
        <taxon>Dikarya</taxon>
        <taxon>Ascomycota</taxon>
        <taxon>Pezizomycotina</taxon>
        <taxon>Geoglossomycetes</taxon>
        <taxon>Geoglossales</taxon>
        <taxon>Geoglossaceae</taxon>
        <taxon>Glutinoglossum</taxon>
    </lineage>
</organism>
<evidence type="ECO:0000256" key="8">
    <source>
        <dbReference type="ARBA" id="ARBA00076672"/>
    </source>
</evidence>
<dbReference type="EC" id="2.1.1.-" evidence="9"/>
<dbReference type="OrthoDB" id="10258825at2759"/>
<feature type="compositionally biased region" description="Basic and acidic residues" evidence="10">
    <location>
        <begin position="378"/>
        <end position="400"/>
    </location>
</feature>
<dbReference type="Pfam" id="PF05148">
    <property type="entry name" value="Methyltransf_8"/>
    <property type="match status" value="1"/>
</dbReference>
<dbReference type="GO" id="GO:0005730">
    <property type="term" value="C:nucleolus"/>
    <property type="evidence" value="ECO:0007669"/>
    <property type="project" value="UniProtKB-SubCell"/>
</dbReference>
<dbReference type="PANTHER" id="PTHR12787">
    <property type="entry name" value="RIBOSOMAL RNA-PROCESSING PROTEIN 8"/>
    <property type="match status" value="1"/>
</dbReference>
<evidence type="ECO:0000256" key="9">
    <source>
        <dbReference type="RuleBase" id="RU365074"/>
    </source>
</evidence>
<keyword evidence="6 9" id="KW-0949">S-adenosyl-L-methionine</keyword>
<evidence type="ECO:0000256" key="10">
    <source>
        <dbReference type="SAM" id="MobiDB-lite"/>
    </source>
</evidence>
<comment type="function">
    <text evidence="9">S-adenosyl-L-methionine-dependent methyltransferase that specifically methylates the N(1) position of adenine in helix 25.1 in 25S rRNA. Required both for ribosomal 40S and 60S subunits biogenesis. Required for efficient pre-rRNA cleavage at site A2.</text>
</comment>
<evidence type="ECO:0000256" key="6">
    <source>
        <dbReference type="ARBA" id="ARBA00022691"/>
    </source>
</evidence>
<dbReference type="Proteomes" id="UP000698800">
    <property type="component" value="Unassembled WGS sequence"/>
</dbReference>
<comment type="subcellular location">
    <subcellularLocation>
        <location evidence="1 9">Nucleus</location>
        <location evidence="1 9">Nucleolus</location>
    </subcellularLocation>
</comment>
<comment type="caution">
    <text evidence="11">The sequence shown here is derived from an EMBL/GenBank/DDBJ whole genome shotgun (WGS) entry which is preliminary data.</text>
</comment>
<sequence>MFDVPGWSVPSSSLKTQIKSSPKKLPAKSNFIGKSTVSRFQALKKRKRARGQSNNSNVSIDDLPDLWEKVIQGNAMNPASEAVRSPKRKKTGSKKEKNDPEHNLVVEDIRSEPSHGDTHPPLPNRNLLEEVCERAVMPAGSKQQPRGTNLTRLQASMQQKLTSARFRHLNQTLYTTPSSEALRLFRQDPEMFEDYHDGFRRQVEIWPENPVDGYIRALKERGKSRKGSWIRYAKGETQNPTMGEDKRSRDLAQLPRTEGMCTVADLGCGDAKLARAMEDVKKKLKIKVLSFDLHSSSTFVTPSDIAQLPLKDRSVDVAIFCLSLMGTNWIDFVEEAWRVLRWKGELWLAEIKSRFGRVGKRGTANNVSSKKRPLSPAKGRDAGDEDHEPAGEVDGHSDGRHETDVSALVDVFHKRGFILQDSGAVDTSNKMFVKLNFVKALMPVKGKGVPARKGGTGEETWRKRKFLDNNQVDDIESAVLKPCVYKIR</sequence>
<evidence type="ECO:0000256" key="1">
    <source>
        <dbReference type="ARBA" id="ARBA00004604"/>
    </source>
</evidence>
<evidence type="ECO:0000256" key="3">
    <source>
        <dbReference type="ARBA" id="ARBA00022552"/>
    </source>
</evidence>
<keyword evidence="12" id="KW-1185">Reference proteome</keyword>
<keyword evidence="4 9" id="KW-0489">Methyltransferase</keyword>
<evidence type="ECO:0000313" key="12">
    <source>
        <dbReference type="Proteomes" id="UP000698800"/>
    </source>
</evidence>
<dbReference type="SUPFAM" id="SSF53335">
    <property type="entry name" value="S-adenosyl-L-methionine-dependent methyltransferases"/>
    <property type="match status" value="1"/>
</dbReference>
<dbReference type="Gene3D" id="3.40.50.150">
    <property type="entry name" value="Vaccinia Virus protein VP39"/>
    <property type="match status" value="1"/>
</dbReference>
<keyword evidence="5 9" id="KW-0808">Transferase</keyword>
<evidence type="ECO:0000256" key="2">
    <source>
        <dbReference type="ARBA" id="ARBA00006301"/>
    </source>
</evidence>
<gene>
    <name evidence="11" type="ORF">FGG08_001584</name>
</gene>
<dbReference type="InterPro" id="IPR029063">
    <property type="entry name" value="SAM-dependent_MTases_sf"/>
</dbReference>
<feature type="region of interest" description="Disordered" evidence="10">
    <location>
        <begin position="1"/>
        <end position="32"/>
    </location>
</feature>
<dbReference type="AlphaFoldDB" id="A0A9P8I1X1"/>
<evidence type="ECO:0000313" key="11">
    <source>
        <dbReference type="EMBL" id="KAH0544321.1"/>
    </source>
</evidence>
<protein>
    <recommendedName>
        <fullName evidence="8 9">Ribosomal RNA-processing protein 8</fullName>
        <ecNumber evidence="9">2.1.1.-</ecNumber>
    </recommendedName>
</protein>
<dbReference type="InterPro" id="IPR042036">
    <property type="entry name" value="RRP8_N"/>
</dbReference>
<dbReference type="PANTHER" id="PTHR12787:SF0">
    <property type="entry name" value="RIBOSOMAL RNA-PROCESSING PROTEIN 8"/>
    <property type="match status" value="1"/>
</dbReference>
<comment type="similarity">
    <text evidence="2 9">Belongs to the methyltransferase superfamily. RRP8 family.</text>
</comment>
<dbReference type="GO" id="GO:0016433">
    <property type="term" value="F:rRNA (adenine) methyltransferase activity"/>
    <property type="evidence" value="ECO:0007669"/>
    <property type="project" value="TreeGrafter"/>
</dbReference>
<evidence type="ECO:0000256" key="7">
    <source>
        <dbReference type="ARBA" id="ARBA00023242"/>
    </source>
</evidence>
<dbReference type="GO" id="GO:0042273">
    <property type="term" value="P:ribosomal large subunit biogenesis"/>
    <property type="evidence" value="ECO:0007669"/>
    <property type="project" value="TreeGrafter"/>
</dbReference>
<dbReference type="InterPro" id="IPR007823">
    <property type="entry name" value="RRP8"/>
</dbReference>
<accession>A0A9P8I1X1</accession>
<dbReference type="EMBL" id="JAGHQL010000021">
    <property type="protein sequence ID" value="KAH0544321.1"/>
    <property type="molecule type" value="Genomic_DNA"/>
</dbReference>
<evidence type="ECO:0000256" key="4">
    <source>
        <dbReference type="ARBA" id="ARBA00022603"/>
    </source>
</evidence>
<name>A0A9P8I1X1_9PEZI</name>
<dbReference type="Gene3D" id="1.10.10.2150">
    <property type="entry name" value="Ribosomal RNA-processing protein 8, N-terminal domain"/>
    <property type="match status" value="1"/>
</dbReference>
<keyword evidence="7 9" id="KW-0539">Nucleus</keyword>
<feature type="region of interest" description="Disordered" evidence="10">
    <location>
        <begin position="77"/>
        <end position="103"/>
    </location>
</feature>
<feature type="compositionally biased region" description="Basic and acidic residues" evidence="10">
    <location>
        <begin position="93"/>
        <end position="103"/>
    </location>
</feature>